<feature type="signal peptide" evidence="1">
    <location>
        <begin position="1"/>
        <end position="23"/>
    </location>
</feature>
<keyword evidence="3" id="KW-1185">Reference proteome</keyword>
<feature type="chain" id="PRO_5032577227" evidence="1">
    <location>
        <begin position="24"/>
        <end position="169"/>
    </location>
</feature>
<evidence type="ECO:0000313" key="3">
    <source>
        <dbReference type="Proteomes" id="UP000660262"/>
    </source>
</evidence>
<name>A0A830HB99_9CHLO</name>
<accession>A0A830HB99</accession>
<dbReference type="EMBL" id="BNJQ01000007">
    <property type="protein sequence ID" value="GHP04265.1"/>
    <property type="molecule type" value="Genomic_DNA"/>
</dbReference>
<keyword evidence="1" id="KW-0732">Signal</keyword>
<evidence type="ECO:0000313" key="2">
    <source>
        <dbReference type="EMBL" id="GHP04265.1"/>
    </source>
</evidence>
<proteinExistence type="predicted"/>
<organism evidence="2 3">
    <name type="scientific">Pycnococcus provasolii</name>
    <dbReference type="NCBI Taxonomy" id="41880"/>
    <lineage>
        <taxon>Eukaryota</taxon>
        <taxon>Viridiplantae</taxon>
        <taxon>Chlorophyta</taxon>
        <taxon>Pseudoscourfieldiophyceae</taxon>
        <taxon>Pseudoscourfieldiales</taxon>
        <taxon>Pycnococcaceae</taxon>
        <taxon>Pycnococcus</taxon>
    </lineage>
</organism>
<evidence type="ECO:0000256" key="1">
    <source>
        <dbReference type="SAM" id="SignalP"/>
    </source>
</evidence>
<sequence length="169" mass="18099">MSVSLLAITLLVVAVTLFKIADAQVCAQEYTAVKTQCNVVDVNNKTETCKGTTCFEAVKALHAVTKGAASPKKVQMDCVDKKDELDGEVRLEKLSSTCAPEDLKTCYESWSLLGGGVNCSELKNQTECDARESQYCRWGANALSFTGHATTVPKALVATVLMALTLTLA</sequence>
<comment type="caution">
    <text evidence="2">The sequence shown here is derived from an EMBL/GenBank/DDBJ whole genome shotgun (WGS) entry which is preliminary data.</text>
</comment>
<protein>
    <submittedName>
        <fullName evidence="2">Uncharacterized protein</fullName>
    </submittedName>
</protein>
<dbReference type="Proteomes" id="UP000660262">
    <property type="component" value="Unassembled WGS sequence"/>
</dbReference>
<dbReference type="AlphaFoldDB" id="A0A830HB99"/>
<reference evidence="2" key="1">
    <citation type="submission" date="2020-10" db="EMBL/GenBank/DDBJ databases">
        <title>Unveiling of a novel bifunctional photoreceptor, Dualchrome1, isolated from a cosmopolitan green alga.</title>
        <authorList>
            <person name="Suzuki S."/>
            <person name="Kawachi M."/>
        </authorList>
    </citation>
    <scope>NUCLEOTIDE SEQUENCE</scope>
    <source>
        <strain evidence="2">NIES 2893</strain>
    </source>
</reference>
<gene>
    <name evidence="2" type="ORF">PPROV_000301900</name>
</gene>